<evidence type="ECO:0000256" key="1">
    <source>
        <dbReference type="SAM" id="MobiDB-lite"/>
    </source>
</evidence>
<dbReference type="PANTHER" id="PTHR38788:SF3">
    <property type="entry name" value="CLR5 DOMAIN-CONTAINING PROTEIN"/>
    <property type="match status" value="1"/>
</dbReference>
<reference evidence="3" key="1">
    <citation type="journal article" date="2023" name="Mol. Phylogenet. Evol.">
        <title>Genome-scale phylogeny and comparative genomics of the fungal order Sordariales.</title>
        <authorList>
            <person name="Hensen N."/>
            <person name="Bonometti L."/>
            <person name="Westerberg I."/>
            <person name="Brannstrom I.O."/>
            <person name="Guillou S."/>
            <person name="Cros-Aarteil S."/>
            <person name="Calhoun S."/>
            <person name="Haridas S."/>
            <person name="Kuo A."/>
            <person name="Mondo S."/>
            <person name="Pangilinan J."/>
            <person name="Riley R."/>
            <person name="LaButti K."/>
            <person name="Andreopoulos B."/>
            <person name="Lipzen A."/>
            <person name="Chen C."/>
            <person name="Yan M."/>
            <person name="Daum C."/>
            <person name="Ng V."/>
            <person name="Clum A."/>
            <person name="Steindorff A."/>
            <person name="Ohm R.A."/>
            <person name="Martin F."/>
            <person name="Silar P."/>
            <person name="Natvig D.O."/>
            <person name="Lalanne C."/>
            <person name="Gautier V."/>
            <person name="Ament-Velasquez S.L."/>
            <person name="Kruys A."/>
            <person name="Hutchinson M.I."/>
            <person name="Powell A.J."/>
            <person name="Barry K."/>
            <person name="Miller A.N."/>
            <person name="Grigoriev I.V."/>
            <person name="Debuchy R."/>
            <person name="Gladieux P."/>
            <person name="Hiltunen Thoren M."/>
            <person name="Johannesson H."/>
        </authorList>
    </citation>
    <scope>NUCLEOTIDE SEQUENCE</scope>
    <source>
        <strain evidence="3">CBS 232.78</strain>
    </source>
</reference>
<dbReference type="Proteomes" id="UP001285441">
    <property type="component" value="Unassembled WGS sequence"/>
</dbReference>
<feature type="region of interest" description="Disordered" evidence="1">
    <location>
        <begin position="1"/>
        <end position="24"/>
    </location>
</feature>
<reference evidence="3" key="2">
    <citation type="submission" date="2023-06" db="EMBL/GenBank/DDBJ databases">
        <authorList>
            <consortium name="Lawrence Berkeley National Laboratory"/>
            <person name="Haridas S."/>
            <person name="Hensen N."/>
            <person name="Bonometti L."/>
            <person name="Westerberg I."/>
            <person name="Brannstrom I.O."/>
            <person name="Guillou S."/>
            <person name="Cros-Aarteil S."/>
            <person name="Calhoun S."/>
            <person name="Kuo A."/>
            <person name="Mondo S."/>
            <person name="Pangilinan J."/>
            <person name="Riley R."/>
            <person name="LaButti K."/>
            <person name="Andreopoulos B."/>
            <person name="Lipzen A."/>
            <person name="Chen C."/>
            <person name="Yanf M."/>
            <person name="Daum C."/>
            <person name="Ng V."/>
            <person name="Clum A."/>
            <person name="Steindorff A."/>
            <person name="Ohm R."/>
            <person name="Martin F."/>
            <person name="Silar P."/>
            <person name="Natvig D."/>
            <person name="Lalanne C."/>
            <person name="Gautier V."/>
            <person name="Ament-velasquez S.L."/>
            <person name="Kruys A."/>
            <person name="Hutchinson M.I."/>
            <person name="Powell A.J."/>
            <person name="Barry K."/>
            <person name="Miller A.N."/>
            <person name="Grigoriev I.V."/>
            <person name="Debuchy R."/>
            <person name="Gladieux P."/>
            <person name="Thoren M.H."/>
            <person name="Johannesson H."/>
        </authorList>
    </citation>
    <scope>NUCLEOTIDE SEQUENCE</scope>
    <source>
        <strain evidence="3">CBS 232.78</strain>
    </source>
</reference>
<name>A0AAE0KAS6_9PEZI</name>
<evidence type="ECO:0000259" key="2">
    <source>
        <dbReference type="Pfam" id="PF14420"/>
    </source>
</evidence>
<evidence type="ECO:0000313" key="3">
    <source>
        <dbReference type="EMBL" id="KAK3372697.1"/>
    </source>
</evidence>
<dbReference type="AlphaFoldDB" id="A0AAE0KAS6"/>
<keyword evidence="4" id="KW-1185">Reference proteome</keyword>
<feature type="region of interest" description="Disordered" evidence="1">
    <location>
        <begin position="93"/>
        <end position="121"/>
    </location>
</feature>
<comment type="caution">
    <text evidence="3">The sequence shown here is derived from an EMBL/GenBank/DDBJ whole genome shotgun (WGS) entry which is preliminary data.</text>
</comment>
<protein>
    <recommendedName>
        <fullName evidence="2">Clr5 domain-containing protein</fullName>
    </recommendedName>
</protein>
<dbReference type="InterPro" id="IPR025676">
    <property type="entry name" value="Clr5_dom"/>
</dbReference>
<dbReference type="Pfam" id="PF14420">
    <property type="entry name" value="Clr5"/>
    <property type="match status" value="1"/>
</dbReference>
<evidence type="ECO:0000313" key="4">
    <source>
        <dbReference type="Proteomes" id="UP001285441"/>
    </source>
</evidence>
<dbReference type="EMBL" id="JAULSW010000008">
    <property type="protein sequence ID" value="KAK3372697.1"/>
    <property type="molecule type" value="Genomic_DNA"/>
</dbReference>
<gene>
    <name evidence="3" type="ORF">B0H63DRAFT_564071</name>
</gene>
<proteinExistence type="predicted"/>
<sequence length="566" mass="63964">MSDDMSAPRNAPDFSPHHHNPQKEMMKVVIPTKPSDWEAVKHAIEDLYMNNNVRLKDVIEIMHTVYGFRATARMYKAQFARWNWHKYSRTYTKPPTPESTTAPLPSVPASQPKGRKKGTARPRFDVVGSALQLAEKQRLHHKPSNLQSNLLEADESRRLTTTMSAYRNFILGFSESDPRWRSATSFTKMGTYNTTMISHLVASLYLFKNQQIQQGGRLLRAAFLELDDLISDGHVAAIWDCCVSVPQLTLNHGRRDILLTFLRYLAALTAAKYPSHPLARITRYTLNLVSHLPRFEHIQSYTTAVWQMWSDTIIALLGHENISTLHTHRAYLLIQPVPDAVLARRLIADYEHLVAKARHSLGADSTTALGVEFDALLTQLRFRLPDPNFDARLHRVLAKLGSKPSNFGIPPTQWEALEDRFIYRGSWCLLAMHAQAVMGDDDKAAGYRRAFLEAPTDADWGRDWIFTEVAAATYTVLDGFASPIRSECRIDELSIPYAELSIWASRSSTSNTTAGAGTRSCPDLLVLEIEATEDPTTYKIDPETFDLIFKAFNTDPSAKYSITENI</sequence>
<feature type="domain" description="Clr5" evidence="2">
    <location>
        <begin position="34"/>
        <end position="86"/>
    </location>
</feature>
<dbReference type="PANTHER" id="PTHR38788">
    <property type="entry name" value="CLR5 DOMAIN-CONTAINING PROTEIN"/>
    <property type="match status" value="1"/>
</dbReference>
<accession>A0AAE0KAS6</accession>
<feature type="compositionally biased region" description="Polar residues" evidence="1">
    <location>
        <begin position="93"/>
        <end position="103"/>
    </location>
</feature>
<organism evidence="3 4">
    <name type="scientific">Podospora didyma</name>
    <dbReference type="NCBI Taxonomy" id="330526"/>
    <lineage>
        <taxon>Eukaryota</taxon>
        <taxon>Fungi</taxon>
        <taxon>Dikarya</taxon>
        <taxon>Ascomycota</taxon>
        <taxon>Pezizomycotina</taxon>
        <taxon>Sordariomycetes</taxon>
        <taxon>Sordariomycetidae</taxon>
        <taxon>Sordariales</taxon>
        <taxon>Podosporaceae</taxon>
        <taxon>Podospora</taxon>
    </lineage>
</organism>